<reference evidence="2" key="1">
    <citation type="journal article" date="2019" name="bioRxiv">
        <title>The Genome of the Zebra Mussel, Dreissena polymorpha: A Resource for Invasive Species Research.</title>
        <authorList>
            <person name="McCartney M.A."/>
            <person name="Auch B."/>
            <person name="Kono T."/>
            <person name="Mallez S."/>
            <person name="Zhang Y."/>
            <person name="Obille A."/>
            <person name="Becker A."/>
            <person name="Abrahante J.E."/>
            <person name="Garbe J."/>
            <person name="Badalamenti J.P."/>
            <person name="Herman A."/>
            <person name="Mangelson H."/>
            <person name="Liachko I."/>
            <person name="Sullivan S."/>
            <person name="Sone E.D."/>
            <person name="Koren S."/>
            <person name="Silverstein K.A.T."/>
            <person name="Beckman K.B."/>
            <person name="Gohl D.M."/>
        </authorList>
    </citation>
    <scope>NUCLEOTIDE SEQUENCE</scope>
    <source>
        <strain evidence="2">Duluth1</strain>
        <tissue evidence="2">Whole animal</tissue>
    </source>
</reference>
<proteinExistence type="predicted"/>
<comment type="caution">
    <text evidence="2">The sequence shown here is derived from an EMBL/GenBank/DDBJ whole genome shotgun (WGS) entry which is preliminary data.</text>
</comment>
<keyword evidence="3" id="KW-1185">Reference proteome</keyword>
<reference evidence="2" key="2">
    <citation type="submission" date="2020-11" db="EMBL/GenBank/DDBJ databases">
        <authorList>
            <person name="McCartney M.A."/>
            <person name="Auch B."/>
            <person name="Kono T."/>
            <person name="Mallez S."/>
            <person name="Becker A."/>
            <person name="Gohl D.M."/>
            <person name="Silverstein K.A.T."/>
            <person name="Koren S."/>
            <person name="Bechman K.B."/>
            <person name="Herman A."/>
            <person name="Abrahante J.E."/>
            <person name="Garbe J."/>
        </authorList>
    </citation>
    <scope>NUCLEOTIDE SEQUENCE</scope>
    <source>
        <strain evidence="2">Duluth1</strain>
        <tissue evidence="2">Whole animal</tissue>
    </source>
</reference>
<evidence type="ECO:0000313" key="2">
    <source>
        <dbReference type="EMBL" id="KAH3839869.1"/>
    </source>
</evidence>
<dbReference type="EMBL" id="JAIWYP010000004">
    <property type="protein sequence ID" value="KAH3839869.1"/>
    <property type="molecule type" value="Genomic_DNA"/>
</dbReference>
<name>A0A9D4KI67_DREPO</name>
<organism evidence="2 3">
    <name type="scientific">Dreissena polymorpha</name>
    <name type="common">Zebra mussel</name>
    <name type="synonym">Mytilus polymorpha</name>
    <dbReference type="NCBI Taxonomy" id="45954"/>
    <lineage>
        <taxon>Eukaryota</taxon>
        <taxon>Metazoa</taxon>
        <taxon>Spiralia</taxon>
        <taxon>Lophotrochozoa</taxon>
        <taxon>Mollusca</taxon>
        <taxon>Bivalvia</taxon>
        <taxon>Autobranchia</taxon>
        <taxon>Heteroconchia</taxon>
        <taxon>Euheterodonta</taxon>
        <taxon>Imparidentia</taxon>
        <taxon>Neoheterodontei</taxon>
        <taxon>Myida</taxon>
        <taxon>Dreissenoidea</taxon>
        <taxon>Dreissenidae</taxon>
        <taxon>Dreissena</taxon>
    </lineage>
</organism>
<dbReference type="Proteomes" id="UP000828390">
    <property type="component" value="Unassembled WGS sequence"/>
</dbReference>
<evidence type="ECO:0000313" key="3">
    <source>
        <dbReference type="Proteomes" id="UP000828390"/>
    </source>
</evidence>
<accession>A0A9D4KI67</accession>
<gene>
    <name evidence="2" type="ORF">DPMN_113307</name>
</gene>
<evidence type="ECO:0000256" key="1">
    <source>
        <dbReference type="SAM" id="MobiDB-lite"/>
    </source>
</evidence>
<dbReference type="AlphaFoldDB" id="A0A9D4KI67"/>
<sequence>MQSRYDDLLRRCEYLEKQLQEQGRNFVMNADNMQNQTHSSINESYDENKSGIEETGTTPATKYNSSEESNVKQQPKQITICGDPENIAIQYSSETYTTKAGLTL</sequence>
<feature type="region of interest" description="Disordered" evidence="1">
    <location>
        <begin position="36"/>
        <end position="76"/>
    </location>
</feature>
<feature type="compositionally biased region" description="Polar residues" evidence="1">
    <location>
        <begin position="55"/>
        <end position="76"/>
    </location>
</feature>
<protein>
    <submittedName>
        <fullName evidence="2">Uncharacterized protein</fullName>
    </submittedName>
</protein>